<dbReference type="InterPro" id="IPR013830">
    <property type="entry name" value="SGNH_hydro"/>
</dbReference>
<dbReference type="EMBL" id="MGKI01000014">
    <property type="protein sequence ID" value="OGN22110.1"/>
    <property type="molecule type" value="Genomic_DNA"/>
</dbReference>
<proteinExistence type="predicted"/>
<dbReference type="InterPro" id="IPR051532">
    <property type="entry name" value="Ester_Hydrolysis_Enzymes"/>
</dbReference>
<dbReference type="PANTHER" id="PTHR30383">
    <property type="entry name" value="THIOESTERASE 1/PROTEASE 1/LYSOPHOSPHOLIPASE L1"/>
    <property type="match status" value="1"/>
</dbReference>
<dbReference type="Proteomes" id="UP000178227">
    <property type="component" value="Unassembled WGS sequence"/>
</dbReference>
<evidence type="ECO:0000313" key="2">
    <source>
        <dbReference type="EMBL" id="OGN22110.1"/>
    </source>
</evidence>
<evidence type="ECO:0000313" key="3">
    <source>
        <dbReference type="Proteomes" id="UP000178227"/>
    </source>
</evidence>
<evidence type="ECO:0000259" key="1">
    <source>
        <dbReference type="Pfam" id="PF13472"/>
    </source>
</evidence>
<dbReference type="CDD" id="cd00229">
    <property type="entry name" value="SGNH_hydrolase"/>
    <property type="match status" value="1"/>
</dbReference>
<dbReference type="STRING" id="1802694.A2918_03035"/>
<feature type="domain" description="SGNH hydrolase-type esterase" evidence="1">
    <location>
        <begin position="94"/>
        <end position="337"/>
    </location>
</feature>
<dbReference type="Gene3D" id="3.40.50.1110">
    <property type="entry name" value="SGNH hydrolase"/>
    <property type="match status" value="1"/>
</dbReference>
<organism evidence="2 3">
    <name type="scientific">Candidatus Yanofskybacteria bacterium RIFCSPLOWO2_01_FULL_42_49</name>
    <dbReference type="NCBI Taxonomy" id="1802694"/>
    <lineage>
        <taxon>Bacteria</taxon>
        <taxon>Candidatus Yanofskyibacteriota</taxon>
    </lineage>
</organism>
<reference evidence="2 3" key="1">
    <citation type="journal article" date="2016" name="Nat. Commun.">
        <title>Thousands of microbial genomes shed light on interconnected biogeochemical processes in an aquifer system.</title>
        <authorList>
            <person name="Anantharaman K."/>
            <person name="Brown C.T."/>
            <person name="Hug L.A."/>
            <person name="Sharon I."/>
            <person name="Castelle C.J."/>
            <person name="Probst A.J."/>
            <person name="Thomas B.C."/>
            <person name="Singh A."/>
            <person name="Wilkins M.J."/>
            <person name="Karaoz U."/>
            <person name="Brodie E.L."/>
            <person name="Williams K.H."/>
            <person name="Hubbard S.S."/>
            <person name="Banfield J.F."/>
        </authorList>
    </citation>
    <scope>NUCLEOTIDE SEQUENCE [LARGE SCALE GENOMIC DNA]</scope>
</reference>
<dbReference type="PANTHER" id="PTHR30383:SF5">
    <property type="entry name" value="SGNH HYDROLASE-TYPE ESTERASE DOMAIN-CONTAINING PROTEIN"/>
    <property type="match status" value="1"/>
</dbReference>
<dbReference type="AlphaFoldDB" id="A0A1F8GAQ0"/>
<dbReference type="Pfam" id="PF13472">
    <property type="entry name" value="Lipase_GDSL_2"/>
    <property type="match status" value="1"/>
</dbReference>
<accession>A0A1F8GAQ0</accession>
<name>A0A1F8GAQ0_9BACT</name>
<gene>
    <name evidence="2" type="ORF">A2918_03035</name>
</gene>
<dbReference type="InterPro" id="IPR036514">
    <property type="entry name" value="SGNH_hydro_sf"/>
</dbReference>
<sequence length="359" mass="40728">MLTNIKKILMGPTIACCTFISLFILSEIVVRTLGTESDNLIMQDSVLGWVHVPNKNGYSRGEEFSVKVRINKDGFIGRDYSYVKPENIVRILTIGDSLTEAFQVSEEESYSRLLEDGLKSNFRNTNFEVLNMGIAGYGTQREYYVLKDKGLKFNPDIVVLGFFTGNDFSDNMSGNIDPDASFSKYRELKNQIKLFARNHFSVWRFILRKKSKNKVLAYLLKNKNDTDIISGIDSEKDSRVDIKKQLDRTTALVKNIEELADGNGVSFVVAILPSAGQVYNKDGNSDELKLQRGLMSFLEKENINFVDLLPYFVDWARINPDKVGYYPLDGHPNNHGQSIIAEGISDYLSEFLRNQNGNF</sequence>
<comment type="caution">
    <text evidence="2">The sequence shown here is derived from an EMBL/GenBank/DDBJ whole genome shotgun (WGS) entry which is preliminary data.</text>
</comment>
<dbReference type="SUPFAM" id="SSF52266">
    <property type="entry name" value="SGNH hydrolase"/>
    <property type="match status" value="1"/>
</dbReference>
<dbReference type="GO" id="GO:0004622">
    <property type="term" value="F:phosphatidylcholine lysophospholipase activity"/>
    <property type="evidence" value="ECO:0007669"/>
    <property type="project" value="TreeGrafter"/>
</dbReference>
<protein>
    <recommendedName>
        <fullName evidence="1">SGNH hydrolase-type esterase domain-containing protein</fullName>
    </recommendedName>
</protein>